<comment type="caution">
    <text evidence="3">The sequence shown here is derived from an EMBL/GenBank/DDBJ whole genome shotgun (WGS) entry which is preliminary data.</text>
</comment>
<reference evidence="3 4" key="1">
    <citation type="submission" date="2019-02" db="EMBL/GenBank/DDBJ databases">
        <title>Genome sequencing of the rare red list fungi Bondarzewia mesenterica.</title>
        <authorList>
            <person name="Buettner E."/>
            <person name="Kellner H."/>
        </authorList>
    </citation>
    <scope>NUCLEOTIDE SEQUENCE [LARGE SCALE GENOMIC DNA]</scope>
    <source>
        <strain evidence="3 4">DSM 108281</strain>
    </source>
</reference>
<dbReference type="Pfam" id="PF00646">
    <property type="entry name" value="F-box"/>
    <property type="match status" value="1"/>
</dbReference>
<accession>A0A4V3XEG9</accession>
<dbReference type="InterPro" id="IPR001810">
    <property type="entry name" value="F-box_dom"/>
</dbReference>
<keyword evidence="4" id="KW-1185">Reference proteome</keyword>
<name>A0A4V3XEG9_9AGAM</name>
<dbReference type="EMBL" id="SGPL01000338">
    <property type="protein sequence ID" value="THH13633.1"/>
    <property type="molecule type" value="Genomic_DNA"/>
</dbReference>
<feature type="region of interest" description="Disordered" evidence="1">
    <location>
        <begin position="237"/>
        <end position="268"/>
    </location>
</feature>
<gene>
    <name evidence="3" type="ORF">EW146_g6611</name>
</gene>
<evidence type="ECO:0000259" key="2">
    <source>
        <dbReference type="PROSITE" id="PS50181"/>
    </source>
</evidence>
<protein>
    <recommendedName>
        <fullName evidence="2">F-box domain-containing protein</fullName>
    </recommendedName>
</protein>
<evidence type="ECO:0000256" key="1">
    <source>
        <dbReference type="SAM" id="MobiDB-lite"/>
    </source>
</evidence>
<dbReference type="InterPro" id="IPR036047">
    <property type="entry name" value="F-box-like_dom_sf"/>
</dbReference>
<feature type="domain" description="F-box" evidence="2">
    <location>
        <begin position="2"/>
        <end position="50"/>
    </location>
</feature>
<proteinExistence type="predicted"/>
<dbReference type="Proteomes" id="UP000310158">
    <property type="component" value="Unassembled WGS sequence"/>
</dbReference>
<evidence type="ECO:0000313" key="4">
    <source>
        <dbReference type="Proteomes" id="UP000310158"/>
    </source>
</evidence>
<dbReference type="AlphaFoldDB" id="A0A4V3XEG9"/>
<organism evidence="3 4">
    <name type="scientific">Bondarzewia mesenterica</name>
    <dbReference type="NCBI Taxonomy" id="1095465"/>
    <lineage>
        <taxon>Eukaryota</taxon>
        <taxon>Fungi</taxon>
        <taxon>Dikarya</taxon>
        <taxon>Basidiomycota</taxon>
        <taxon>Agaricomycotina</taxon>
        <taxon>Agaricomycetes</taxon>
        <taxon>Russulales</taxon>
        <taxon>Bondarzewiaceae</taxon>
        <taxon>Bondarzewia</taxon>
    </lineage>
</organism>
<evidence type="ECO:0000313" key="3">
    <source>
        <dbReference type="EMBL" id="THH13633.1"/>
    </source>
</evidence>
<sequence>MTLTLESLPVELIAAVMEELDLESLVTVSYLSHRLHDIASDSSLNPWRRPIVRNLSLGTYEDCMKHLSVRSTVPRQNWIEILSMAKPPFLLFDATLPNIKEAEWKECFQRRFLPGWQKWKRDSSWREAYKKILYRVWHRGQTTCTSDEAWTKYVVLNRNGSANELEVTSRNFNPLAIIHDMKLQSNLAHLETHVRLVVQLADVRVIALGVLNNPKGAFTINHNARAFLHPPGIESTLEVDPEPLSSRTSGHTTDRHSHRASSDLTSHSSSAFKAQPVYERLTHPLPFLSHANYPLFTPSGEDKRWFGSGALEEDGRLWVGPLMLTAQITGPQTSIQWADGPSLQDLDLVLGFGRNQYSSFTWADLTAIAPWMDERITKKN</sequence>
<dbReference type="PROSITE" id="PS50181">
    <property type="entry name" value="FBOX"/>
    <property type="match status" value="1"/>
</dbReference>
<dbReference type="SUPFAM" id="SSF81383">
    <property type="entry name" value="F-box domain"/>
    <property type="match status" value="1"/>
</dbReference>
<dbReference type="OrthoDB" id="2532648at2759"/>